<keyword evidence="2" id="KW-1185">Reference proteome</keyword>
<evidence type="ECO:0000313" key="2">
    <source>
        <dbReference type="Proteomes" id="UP000597338"/>
    </source>
</evidence>
<name>A0ABQ1MJJ9_9SPHI</name>
<dbReference type="Pfam" id="PF09568">
    <property type="entry name" value="RE_MjaI"/>
    <property type="match status" value="1"/>
</dbReference>
<comment type="caution">
    <text evidence="1">The sequence shown here is derived from an EMBL/GenBank/DDBJ whole genome shotgun (WGS) entry which is preliminary data.</text>
</comment>
<sequence>MEEFINKLDIGRFESTNGLWNELMLNDPWSVGYVTRLIETNEFRDKEEWENYYYNSGKERERQLLAFSPDIREKLDDEQLVRRNKTAIQQMGWNLRNLNFNYGRTIEQISRKGKILFETARSRGIAISESECVEAVRFRTICQTWNGVIIRERKTIDSLRKSFPTLSFRKTDGDFDYEYAVDYQLFLNDSLICGIQIKPASYANSEASYVLNAKAANKRKNDNYTNHFGVPVFDIIFERGEIQNPRIKDCIKELLP</sequence>
<dbReference type="EMBL" id="BMIK01000015">
    <property type="protein sequence ID" value="GGC40083.1"/>
    <property type="molecule type" value="Genomic_DNA"/>
</dbReference>
<accession>A0ABQ1MJJ9</accession>
<organism evidence="1 2">
    <name type="scientific">Parapedobacter defluvii</name>
    <dbReference type="NCBI Taxonomy" id="2045106"/>
    <lineage>
        <taxon>Bacteria</taxon>
        <taxon>Pseudomonadati</taxon>
        <taxon>Bacteroidota</taxon>
        <taxon>Sphingobacteriia</taxon>
        <taxon>Sphingobacteriales</taxon>
        <taxon>Sphingobacteriaceae</taxon>
        <taxon>Parapedobacter</taxon>
    </lineage>
</organism>
<reference evidence="2" key="1">
    <citation type="journal article" date="2019" name="Int. J. Syst. Evol. Microbiol.">
        <title>The Global Catalogue of Microorganisms (GCM) 10K type strain sequencing project: providing services to taxonomists for standard genome sequencing and annotation.</title>
        <authorList>
            <consortium name="The Broad Institute Genomics Platform"/>
            <consortium name="The Broad Institute Genome Sequencing Center for Infectious Disease"/>
            <person name="Wu L."/>
            <person name="Ma J."/>
        </authorList>
    </citation>
    <scope>NUCLEOTIDE SEQUENCE [LARGE SCALE GENOMIC DNA]</scope>
    <source>
        <strain evidence="2">CGMCC 1.15342</strain>
    </source>
</reference>
<gene>
    <name evidence="1" type="ORF">GCM10011386_35220</name>
</gene>
<evidence type="ECO:0000313" key="1">
    <source>
        <dbReference type="EMBL" id="GGC40083.1"/>
    </source>
</evidence>
<protein>
    <recommendedName>
        <fullName evidence="3">MjaI restriction endonuclease</fullName>
    </recommendedName>
</protein>
<dbReference type="InterPro" id="IPR019068">
    <property type="entry name" value="Restrct_endonuc_II_MjaI"/>
</dbReference>
<evidence type="ECO:0008006" key="3">
    <source>
        <dbReference type="Google" id="ProtNLM"/>
    </source>
</evidence>
<dbReference type="Proteomes" id="UP000597338">
    <property type="component" value="Unassembled WGS sequence"/>
</dbReference>
<dbReference type="RefSeq" id="WP_188752784.1">
    <property type="nucleotide sequence ID" value="NZ_BMIK01000015.1"/>
</dbReference>
<proteinExistence type="predicted"/>